<accession>A0AAW8SW06</accession>
<dbReference type="Pfam" id="PF19791">
    <property type="entry name" value="DUF6275"/>
    <property type="match status" value="1"/>
</dbReference>
<organism evidence="1 2">
    <name type="scientific">Enterococcus raffinosus</name>
    <dbReference type="NCBI Taxonomy" id="71452"/>
    <lineage>
        <taxon>Bacteria</taxon>
        <taxon>Bacillati</taxon>
        <taxon>Bacillota</taxon>
        <taxon>Bacilli</taxon>
        <taxon>Lactobacillales</taxon>
        <taxon>Enterococcaceae</taxon>
        <taxon>Enterococcus</taxon>
    </lineage>
</organism>
<dbReference type="AlphaFoldDB" id="A0AAW8SW06"/>
<sequence>MNHEEFIEKCKELVVEHENKGLDAKEYAMTKKEDVFIVWSCKTLQNSKAILSTKLKGAPLFEITLNGDKGEIYVDTYVKESNECIQV</sequence>
<gene>
    <name evidence="1" type="ORF">P7D78_08800</name>
</gene>
<comment type="caution">
    <text evidence="1">The sequence shown here is derived from an EMBL/GenBank/DDBJ whole genome shotgun (WGS) entry which is preliminary data.</text>
</comment>
<name>A0AAW8SW06_9ENTE</name>
<dbReference type="InterPro" id="IPR046242">
    <property type="entry name" value="DUF6275"/>
</dbReference>
<proteinExistence type="predicted"/>
<dbReference type="RefSeq" id="WP_270717918.1">
    <property type="nucleotide sequence ID" value="NZ_JAQESB010000021.1"/>
</dbReference>
<reference evidence="1" key="1">
    <citation type="submission" date="2023-03" db="EMBL/GenBank/DDBJ databases">
        <authorList>
            <person name="Shen W."/>
            <person name="Cai J."/>
        </authorList>
    </citation>
    <scope>NUCLEOTIDE SEQUENCE</scope>
    <source>
        <strain evidence="1">B646-2</strain>
    </source>
</reference>
<dbReference type="EMBL" id="JARPXM010000007">
    <property type="protein sequence ID" value="MDT2538221.1"/>
    <property type="molecule type" value="Genomic_DNA"/>
</dbReference>
<dbReference type="Proteomes" id="UP001249240">
    <property type="component" value="Unassembled WGS sequence"/>
</dbReference>
<protein>
    <submittedName>
        <fullName evidence="1">DUF6275 family protein</fullName>
    </submittedName>
</protein>
<evidence type="ECO:0000313" key="2">
    <source>
        <dbReference type="Proteomes" id="UP001249240"/>
    </source>
</evidence>
<evidence type="ECO:0000313" key="1">
    <source>
        <dbReference type="EMBL" id="MDT2538221.1"/>
    </source>
</evidence>